<gene>
    <name evidence="3" type="ORF">FRC96_03535</name>
</gene>
<evidence type="ECO:0008006" key="5">
    <source>
        <dbReference type="Google" id="ProtNLM"/>
    </source>
</evidence>
<proteinExistence type="predicted"/>
<feature type="signal peptide" evidence="2">
    <location>
        <begin position="1"/>
        <end position="29"/>
    </location>
</feature>
<dbReference type="Proteomes" id="UP000321046">
    <property type="component" value="Unassembled WGS sequence"/>
</dbReference>
<evidence type="ECO:0000313" key="4">
    <source>
        <dbReference type="Proteomes" id="UP000321046"/>
    </source>
</evidence>
<dbReference type="AlphaFoldDB" id="A0A5C6XJX3"/>
<feature type="compositionally biased region" description="Acidic residues" evidence="1">
    <location>
        <begin position="41"/>
        <end position="53"/>
    </location>
</feature>
<keyword evidence="2" id="KW-0732">Signal</keyword>
<evidence type="ECO:0000313" key="3">
    <source>
        <dbReference type="EMBL" id="TXD41781.1"/>
    </source>
</evidence>
<feature type="compositionally biased region" description="Acidic residues" evidence="1">
    <location>
        <begin position="62"/>
        <end position="124"/>
    </location>
</feature>
<feature type="chain" id="PRO_5022912314" description="Peptidase C-terminal archaeal/bacterial domain-containing protein" evidence="2">
    <location>
        <begin position="30"/>
        <end position="417"/>
    </location>
</feature>
<organism evidence="3 4">
    <name type="scientific">Lujinxingia vulgaris</name>
    <dbReference type="NCBI Taxonomy" id="2600176"/>
    <lineage>
        <taxon>Bacteria</taxon>
        <taxon>Deltaproteobacteria</taxon>
        <taxon>Bradymonadales</taxon>
        <taxon>Lujinxingiaceae</taxon>
        <taxon>Lujinxingia</taxon>
    </lineage>
</organism>
<dbReference type="PROSITE" id="PS51257">
    <property type="entry name" value="PROKAR_LIPOPROTEIN"/>
    <property type="match status" value="1"/>
</dbReference>
<dbReference type="EMBL" id="VOSL01000015">
    <property type="protein sequence ID" value="TXD41781.1"/>
    <property type="molecule type" value="Genomic_DNA"/>
</dbReference>
<feature type="region of interest" description="Disordered" evidence="1">
    <location>
        <begin position="29"/>
        <end position="127"/>
    </location>
</feature>
<sequence length="417" mass="42827">MIRTTRTTTVTLKRTLAILAALALSVACSSEPDGPDRPIDVVDDAGSDADSGDLDSGQPDADAADPGDVEGDAGDSDEDASTPDADAEERDAADADADETDAADADVDEPDATDADADEPDVEEPPTACEEATIDLGVLENGSNPVEIAATHPAVVGAGVCDGAFGAEHVVVAFELPEDGVLTVDAPGSAVTLSATPCSTSGAFCFSDVSSLNVVAGAQFYLAFERLASDLNADIVFEPLVACTPVGERTCVNTSEIEACTTGLASAQTPTRVTLDCPAGCESDSCLGDSCQNPIVVEGSVSVEARSETLSNTFDNQGAPGCIWDTPSEGRELVFQVDDVAAGETIVVTINDPIRYYRVSILQSCSESAECLESTTPGSVLEYEATETGTYFVIIDAETDLPSGPEISIDIEAASDL</sequence>
<reference evidence="3 4" key="1">
    <citation type="submission" date="2019-08" db="EMBL/GenBank/DDBJ databases">
        <title>Bradymonadales sp. TMQ2.</title>
        <authorList>
            <person name="Liang Q."/>
        </authorList>
    </citation>
    <scope>NUCLEOTIDE SEQUENCE [LARGE SCALE GENOMIC DNA]</scope>
    <source>
        <strain evidence="3 4">TMQ2</strain>
    </source>
</reference>
<evidence type="ECO:0000256" key="2">
    <source>
        <dbReference type="SAM" id="SignalP"/>
    </source>
</evidence>
<dbReference type="RefSeq" id="WP_146972751.1">
    <property type="nucleotide sequence ID" value="NZ_VOSL01000015.1"/>
</dbReference>
<evidence type="ECO:0000256" key="1">
    <source>
        <dbReference type="SAM" id="MobiDB-lite"/>
    </source>
</evidence>
<name>A0A5C6XJX3_9DELT</name>
<dbReference type="OrthoDB" id="5511392at2"/>
<protein>
    <recommendedName>
        <fullName evidence="5">Peptidase C-terminal archaeal/bacterial domain-containing protein</fullName>
    </recommendedName>
</protein>
<comment type="caution">
    <text evidence="3">The sequence shown here is derived from an EMBL/GenBank/DDBJ whole genome shotgun (WGS) entry which is preliminary data.</text>
</comment>
<accession>A0A5C6XJX3</accession>